<evidence type="ECO:0000313" key="3">
    <source>
        <dbReference type="EMBL" id="TBT96372.1"/>
    </source>
</evidence>
<gene>
    <name evidence="3" type="ORF">ET996_01575</name>
</gene>
<feature type="region of interest" description="Disordered" evidence="1">
    <location>
        <begin position="68"/>
        <end position="87"/>
    </location>
</feature>
<feature type="signal peptide" evidence="2">
    <location>
        <begin position="1"/>
        <end position="21"/>
    </location>
</feature>
<evidence type="ECO:0000313" key="4">
    <source>
        <dbReference type="Proteomes" id="UP000291933"/>
    </source>
</evidence>
<dbReference type="RefSeq" id="WP_131170784.1">
    <property type="nucleotide sequence ID" value="NZ_FXTL01000001.1"/>
</dbReference>
<feature type="compositionally biased region" description="Pro residues" evidence="1">
    <location>
        <begin position="71"/>
        <end position="80"/>
    </location>
</feature>
<feature type="chain" id="PRO_5038568189" evidence="2">
    <location>
        <begin position="22"/>
        <end position="210"/>
    </location>
</feature>
<keyword evidence="2" id="KW-0732">Signal</keyword>
<name>A0A4Q9KP60_PROTD</name>
<comment type="caution">
    <text evidence="3">The sequence shown here is derived from an EMBL/GenBank/DDBJ whole genome shotgun (WGS) entry which is preliminary data.</text>
</comment>
<dbReference type="EMBL" id="SDMR01000001">
    <property type="protein sequence ID" value="TBT96372.1"/>
    <property type="molecule type" value="Genomic_DNA"/>
</dbReference>
<protein>
    <submittedName>
        <fullName evidence="3">Uncharacterized protein</fullName>
    </submittedName>
</protein>
<dbReference type="PROSITE" id="PS51257">
    <property type="entry name" value="PROKAR_LIPOPROTEIN"/>
    <property type="match status" value="1"/>
</dbReference>
<organism evidence="3 4">
    <name type="scientific">Propioniciclava tarda</name>
    <dbReference type="NCBI Taxonomy" id="433330"/>
    <lineage>
        <taxon>Bacteria</taxon>
        <taxon>Bacillati</taxon>
        <taxon>Actinomycetota</taxon>
        <taxon>Actinomycetes</taxon>
        <taxon>Propionibacteriales</taxon>
        <taxon>Propionibacteriaceae</taxon>
        <taxon>Propioniciclava</taxon>
    </lineage>
</organism>
<reference evidence="3 4" key="1">
    <citation type="submission" date="2019-01" db="EMBL/GenBank/DDBJ databases">
        <title>Lactibacter flavus gen. nov., sp. nov., a novel bacterium of the family Propionibacteriaceae isolated from raw milk and dairy products.</title>
        <authorList>
            <person name="Huptas C."/>
            <person name="Wenning M."/>
            <person name="Breitenwieser F."/>
            <person name="Doll E."/>
            <person name="Von Neubeck M."/>
            <person name="Busse H.-J."/>
            <person name="Scherer S."/>
        </authorList>
    </citation>
    <scope>NUCLEOTIDE SEQUENCE [LARGE SCALE GENOMIC DNA]</scope>
    <source>
        <strain evidence="3 4">DSM 22130</strain>
    </source>
</reference>
<dbReference type="AlphaFoldDB" id="A0A4Q9KP60"/>
<evidence type="ECO:0000256" key="1">
    <source>
        <dbReference type="SAM" id="MobiDB-lite"/>
    </source>
</evidence>
<sequence>MHALKLLPVGLALLLSGCVGASTPASAPPTSTTSTTTPVVQVTIASPTLASASPVAAASVTPAVTVSVTPPSAPASPPATTPAASTTAAPPAFDAYPTQYKFAFLNAIVNRDGTMAAVLDPVTMCTSASTDAACKAAIHGEEYLVLNQSTKTYTVPFAPGGKVKYLRSGMPDDYRTESPAVRSWAPADRQVYVVTSNGTTLSVVAEWWHP</sequence>
<accession>A0A4Q9KP60</accession>
<keyword evidence="4" id="KW-1185">Reference proteome</keyword>
<dbReference type="Proteomes" id="UP000291933">
    <property type="component" value="Unassembled WGS sequence"/>
</dbReference>
<evidence type="ECO:0000256" key="2">
    <source>
        <dbReference type="SAM" id="SignalP"/>
    </source>
</evidence>
<proteinExistence type="predicted"/>